<dbReference type="GO" id="GO:0051015">
    <property type="term" value="F:actin filament binding"/>
    <property type="evidence" value="ECO:0007669"/>
    <property type="project" value="InterPro"/>
</dbReference>
<dbReference type="InterPro" id="IPR044801">
    <property type="entry name" value="Filamin"/>
</dbReference>
<gene>
    <name evidence="4" type="ORF">C7M84_003020</name>
</gene>
<feature type="repeat" description="Filamin" evidence="3">
    <location>
        <begin position="609"/>
        <end position="705"/>
    </location>
</feature>
<dbReference type="InterPro" id="IPR014756">
    <property type="entry name" value="Ig_E-set"/>
</dbReference>
<evidence type="ECO:0000256" key="3">
    <source>
        <dbReference type="PROSITE-ProRule" id="PRU00087"/>
    </source>
</evidence>
<reference evidence="4 5" key="2">
    <citation type="submission" date="2019-01" db="EMBL/GenBank/DDBJ databases">
        <title>The decoding of complex shrimp genome reveals the adaptation for benthos swimmer, frequently molting mechanism and breeding impact on genome.</title>
        <authorList>
            <person name="Sun Y."/>
            <person name="Gao Y."/>
            <person name="Yu Y."/>
        </authorList>
    </citation>
    <scope>NUCLEOTIDE SEQUENCE [LARGE SCALE GENOMIC DNA]</scope>
    <source>
        <tissue evidence="4">Muscle</tissue>
    </source>
</reference>
<feature type="repeat" description="Filamin" evidence="3">
    <location>
        <begin position="515"/>
        <end position="608"/>
    </location>
</feature>
<dbReference type="GO" id="GO:0030036">
    <property type="term" value="P:actin cytoskeleton organization"/>
    <property type="evidence" value="ECO:0007669"/>
    <property type="project" value="InterPro"/>
</dbReference>
<comment type="caution">
    <text evidence="4">The sequence shown here is derived from an EMBL/GenBank/DDBJ whole genome shotgun (WGS) entry which is preliminary data.</text>
</comment>
<dbReference type="STRING" id="6689.A0A3R7QTZ1"/>
<dbReference type="PROSITE" id="PS50194">
    <property type="entry name" value="FILAMIN_REPEAT"/>
    <property type="match status" value="8"/>
</dbReference>
<dbReference type="InterPro" id="IPR017868">
    <property type="entry name" value="Filamin/ABP280_repeat-like"/>
</dbReference>
<dbReference type="AlphaFoldDB" id="A0A3R7QTZ1"/>
<keyword evidence="2" id="KW-0677">Repeat</keyword>
<feature type="repeat" description="Filamin" evidence="3">
    <location>
        <begin position="145"/>
        <end position="230"/>
    </location>
</feature>
<proteinExistence type="inferred from homology"/>
<evidence type="ECO:0000313" key="5">
    <source>
        <dbReference type="Proteomes" id="UP000283509"/>
    </source>
</evidence>
<evidence type="ECO:0000256" key="2">
    <source>
        <dbReference type="ARBA" id="ARBA00022737"/>
    </source>
</evidence>
<dbReference type="PANTHER" id="PTHR38537">
    <property type="entry name" value="JITTERBUG, ISOFORM N"/>
    <property type="match status" value="1"/>
</dbReference>
<feature type="repeat" description="Filamin" evidence="3">
    <location>
        <begin position="421"/>
        <end position="514"/>
    </location>
</feature>
<dbReference type="Gene3D" id="2.60.40.10">
    <property type="entry name" value="Immunoglobulins"/>
    <property type="match status" value="8"/>
</dbReference>
<dbReference type="InterPro" id="IPR001298">
    <property type="entry name" value="Filamin/ABP280_rpt"/>
</dbReference>
<evidence type="ECO:0000313" key="4">
    <source>
        <dbReference type="EMBL" id="ROT78290.1"/>
    </source>
</evidence>
<dbReference type="InterPro" id="IPR013783">
    <property type="entry name" value="Ig-like_fold"/>
</dbReference>
<accession>A0A3R7QTZ1</accession>
<feature type="repeat" description="Filamin" evidence="3">
    <location>
        <begin position="47"/>
        <end position="141"/>
    </location>
</feature>
<feature type="repeat" description="Filamin" evidence="3">
    <location>
        <begin position="228"/>
        <end position="320"/>
    </location>
</feature>
<feature type="repeat" description="Filamin" evidence="3">
    <location>
        <begin position="1"/>
        <end position="49"/>
    </location>
</feature>
<name>A0A3R7QTZ1_PENVA</name>
<comment type="similarity">
    <text evidence="1">Belongs to the filamin family.</text>
</comment>
<feature type="repeat" description="Filamin" evidence="3">
    <location>
        <begin position="318"/>
        <end position="414"/>
    </location>
</feature>
<organism evidence="4 5">
    <name type="scientific">Penaeus vannamei</name>
    <name type="common">Whiteleg shrimp</name>
    <name type="synonym">Litopenaeus vannamei</name>
    <dbReference type="NCBI Taxonomy" id="6689"/>
    <lineage>
        <taxon>Eukaryota</taxon>
        <taxon>Metazoa</taxon>
        <taxon>Ecdysozoa</taxon>
        <taxon>Arthropoda</taxon>
        <taxon>Crustacea</taxon>
        <taxon>Multicrustacea</taxon>
        <taxon>Malacostraca</taxon>
        <taxon>Eumalacostraca</taxon>
        <taxon>Eucarida</taxon>
        <taxon>Decapoda</taxon>
        <taxon>Dendrobranchiata</taxon>
        <taxon>Penaeoidea</taxon>
        <taxon>Penaeidae</taxon>
        <taxon>Penaeus</taxon>
    </lineage>
</organism>
<reference evidence="4 5" key="1">
    <citation type="submission" date="2018-04" db="EMBL/GenBank/DDBJ databases">
        <authorList>
            <person name="Zhang X."/>
            <person name="Yuan J."/>
            <person name="Li F."/>
            <person name="Xiang J."/>
        </authorList>
    </citation>
    <scope>NUCLEOTIDE SEQUENCE [LARGE SCALE GENOMIC DNA]</scope>
    <source>
        <tissue evidence="4">Muscle</tissue>
    </source>
</reference>
<protein>
    <submittedName>
        <fullName evidence="4">Filamin-B</fullName>
    </submittedName>
</protein>
<dbReference type="EMBL" id="QCYY01001403">
    <property type="protein sequence ID" value="ROT78290.1"/>
    <property type="molecule type" value="Genomic_DNA"/>
</dbReference>
<keyword evidence="5" id="KW-1185">Reference proteome</keyword>
<dbReference type="SMART" id="SM00557">
    <property type="entry name" value="IG_FLMN"/>
    <property type="match status" value="6"/>
</dbReference>
<dbReference type="PANTHER" id="PTHR38537:SF13">
    <property type="entry name" value="JITTERBUG, ISOFORM N"/>
    <property type="match status" value="1"/>
</dbReference>
<dbReference type="OrthoDB" id="18740at2759"/>
<dbReference type="FunFam" id="2.60.40.10:FF:001145">
    <property type="entry name" value="Jitterbug, isoform I"/>
    <property type="match status" value="2"/>
</dbReference>
<sequence length="850" mass="92081">NGRNVPNYVQSEGHARFRVNFKPKEAAVHTLSVKFNGEPVPGSPFKCRVSDSSQVVISGAGLKMSSLARTAVFTIDPRSAEVTDCIVQVTSPSGSRIPVKITGELPNKVTAEFQPSEVGPHTINVLMDGESVGGSPFTCNIYDVTKVQVTGLDHTKVNRPVTFTVDASQAGEGTLELVVTTAKASVRAEVAARSRGLYDVTFTPHEPIPHFVNITFNEEDVLGSPMILDVGESGLATVKGSGLDGGAVDTPLSFSVDGRGLLGEPHVTVDGPDSVARVSVRKQEEGLYQVTYVPHEVGLFDIRVQWNKRDVAGSPFHPKIVNPARVRLIGGWSSLQDSEGRLELTPREEKRLAFDVSEAGPGKLRSEVTYEGRNIDCNIDQNGSRSRLVFTPPGEGSYEIRLWYADLPLPDMPVFGWAEPASTGDHTRVTLQGHGLTTARCGDQSEFIIDGSAAGPGAPDVTMSGTKADISISLSHQGGGIWRAIYTPMVPGAYLLNVMWSDRQVRGCPLKVNVERVADASRVICSGEGLRHGMVGNDIKSFIDTRRAGPGELTVTCSGPTKVALCDLDDHSDGTFTLNIRPQESGRHALNVKYEGDHVPGSPYTLKVAGAPDPSKVRVYGPGIEHGVLASYQSRFICDTRGAGAGQLTVRIRGPKGAFRVEMQRESQKDRTILCKYDPTEPGDYRMEVKWSGEHVPGSPFVVMIFDTQDELNRYMAGGYSPSGMGRAPSEYYGSIGYGTTYGAVSFGQMSWRGSQAQLAHDHSYSTPRQVKAMAKVRRRSRNMFEPMCCKAPIGLPTGYLSPRPWSPGSRPRVFTSAPNLSSSKKRLSPWHLTPTKGSVYFDVRLDQLS</sequence>
<dbReference type="Proteomes" id="UP000283509">
    <property type="component" value="Unassembled WGS sequence"/>
</dbReference>
<dbReference type="SUPFAM" id="SSF81296">
    <property type="entry name" value="E set domains"/>
    <property type="match status" value="8"/>
</dbReference>
<evidence type="ECO:0000256" key="1">
    <source>
        <dbReference type="ARBA" id="ARBA00009238"/>
    </source>
</evidence>
<feature type="non-terminal residue" evidence="4">
    <location>
        <position position="1"/>
    </location>
</feature>
<dbReference type="Pfam" id="PF00630">
    <property type="entry name" value="Filamin"/>
    <property type="match status" value="7"/>
</dbReference>